<sequence length="371" mass="42144">MSFDSKFTHFPNHSISSHNILPKQHLTHRTFSATTLKFPLLKSQPPTPTSTLKKKQQLNLINEALIQRLNKPINYNLLFLGDSNIGKSSFINSILAQHFGITTIKANKQISTIPTRNFIEYTESLYYNDLELKCKLIDTPGYGFFTTKEKWLESIIQIITSKVLDYKNNKHLVPKNQLEDPRIHAAFFMVEGPRCKENDLFLMHYLQKYISIIPIIVKADSYSSNELIQVKGNFICQCAEAGIKFYDIAGGMGDDIGVLSSGDLGPVPPFAVISAGNMIEVDNKVVYVRNYTWGHCDIYDKSCSDFQMFCQILFGKLVVPIVDTAKGLNKSVAKKIKNIEKKAKIQENLNKQTEKIRKFSRFVAHLVLNLI</sequence>
<feature type="coiled-coil region" evidence="2">
    <location>
        <begin position="329"/>
        <end position="356"/>
    </location>
</feature>
<comment type="similarity">
    <text evidence="1">Belongs to the TRAFAC class TrmE-Era-EngA-EngB-Septin-like GTPase superfamily. Septin GTPase family.</text>
</comment>
<dbReference type="AlphaFoldDB" id="A0A1R2AXA4"/>
<protein>
    <recommendedName>
        <fullName evidence="3">Septin-type G domain-containing protein</fullName>
    </recommendedName>
</protein>
<dbReference type="Proteomes" id="UP000187209">
    <property type="component" value="Unassembled WGS sequence"/>
</dbReference>
<dbReference type="PROSITE" id="PS51719">
    <property type="entry name" value="G_SEPTIN"/>
    <property type="match status" value="1"/>
</dbReference>
<dbReference type="InterPro" id="IPR030379">
    <property type="entry name" value="G_SEPTIN_dom"/>
</dbReference>
<evidence type="ECO:0000256" key="1">
    <source>
        <dbReference type="RuleBase" id="RU004560"/>
    </source>
</evidence>
<keyword evidence="1" id="KW-0342">GTP-binding</keyword>
<dbReference type="Pfam" id="PF00735">
    <property type="entry name" value="Septin"/>
    <property type="match status" value="1"/>
</dbReference>
<keyword evidence="1" id="KW-0547">Nucleotide-binding</keyword>
<dbReference type="OrthoDB" id="416553at2759"/>
<organism evidence="4 5">
    <name type="scientific">Stentor coeruleus</name>
    <dbReference type="NCBI Taxonomy" id="5963"/>
    <lineage>
        <taxon>Eukaryota</taxon>
        <taxon>Sar</taxon>
        <taxon>Alveolata</taxon>
        <taxon>Ciliophora</taxon>
        <taxon>Postciliodesmatophora</taxon>
        <taxon>Heterotrichea</taxon>
        <taxon>Heterotrichida</taxon>
        <taxon>Stentoridae</taxon>
        <taxon>Stentor</taxon>
    </lineage>
</organism>
<dbReference type="SUPFAM" id="SSF52540">
    <property type="entry name" value="P-loop containing nucleoside triphosphate hydrolases"/>
    <property type="match status" value="1"/>
</dbReference>
<name>A0A1R2AXA4_9CILI</name>
<feature type="domain" description="Septin-type G" evidence="3">
    <location>
        <begin position="71"/>
        <end position="340"/>
    </location>
</feature>
<keyword evidence="5" id="KW-1185">Reference proteome</keyword>
<proteinExistence type="inferred from homology"/>
<gene>
    <name evidence="4" type="ORF">SteCoe_33178</name>
</gene>
<dbReference type="PANTHER" id="PTHR18884">
    <property type="entry name" value="SEPTIN"/>
    <property type="match status" value="1"/>
</dbReference>
<evidence type="ECO:0000313" key="5">
    <source>
        <dbReference type="Proteomes" id="UP000187209"/>
    </source>
</evidence>
<dbReference type="EMBL" id="MPUH01001232">
    <property type="protein sequence ID" value="OMJ69161.1"/>
    <property type="molecule type" value="Genomic_DNA"/>
</dbReference>
<keyword evidence="2" id="KW-0175">Coiled coil</keyword>
<reference evidence="4 5" key="1">
    <citation type="submission" date="2016-11" db="EMBL/GenBank/DDBJ databases">
        <title>The macronuclear genome of Stentor coeruleus: a giant cell with tiny introns.</title>
        <authorList>
            <person name="Slabodnick M."/>
            <person name="Ruby J.G."/>
            <person name="Reiff S.B."/>
            <person name="Swart E.C."/>
            <person name="Gosai S."/>
            <person name="Prabakaran S."/>
            <person name="Witkowska E."/>
            <person name="Larue G.E."/>
            <person name="Fisher S."/>
            <person name="Freeman R.M."/>
            <person name="Gunawardena J."/>
            <person name="Chu W."/>
            <person name="Stover N.A."/>
            <person name="Gregory B.D."/>
            <person name="Nowacki M."/>
            <person name="Derisi J."/>
            <person name="Roy S.W."/>
            <person name="Marshall W.F."/>
            <person name="Sood P."/>
        </authorList>
    </citation>
    <scope>NUCLEOTIDE SEQUENCE [LARGE SCALE GENOMIC DNA]</scope>
    <source>
        <strain evidence="4">WM001</strain>
    </source>
</reference>
<comment type="caution">
    <text evidence="4">The sequence shown here is derived from an EMBL/GenBank/DDBJ whole genome shotgun (WGS) entry which is preliminary data.</text>
</comment>
<dbReference type="Gene3D" id="3.40.50.300">
    <property type="entry name" value="P-loop containing nucleotide triphosphate hydrolases"/>
    <property type="match status" value="1"/>
</dbReference>
<evidence type="ECO:0000313" key="4">
    <source>
        <dbReference type="EMBL" id="OMJ69161.1"/>
    </source>
</evidence>
<evidence type="ECO:0000259" key="3">
    <source>
        <dbReference type="PROSITE" id="PS51719"/>
    </source>
</evidence>
<evidence type="ECO:0000256" key="2">
    <source>
        <dbReference type="SAM" id="Coils"/>
    </source>
</evidence>
<dbReference type="GO" id="GO:0005525">
    <property type="term" value="F:GTP binding"/>
    <property type="evidence" value="ECO:0007669"/>
    <property type="project" value="UniProtKB-KW"/>
</dbReference>
<accession>A0A1R2AXA4</accession>
<dbReference type="InterPro" id="IPR027417">
    <property type="entry name" value="P-loop_NTPase"/>
</dbReference>